<evidence type="ECO:0000313" key="11">
    <source>
        <dbReference type="Proteomes" id="UP000276437"/>
    </source>
</evidence>
<protein>
    <recommendedName>
        <fullName evidence="9">Endoribonuclease YbeY</fullName>
        <ecNumber evidence="9">3.1.-.-</ecNumber>
    </recommendedName>
</protein>
<keyword evidence="5 9" id="KW-0479">Metal-binding</keyword>
<dbReference type="InterPro" id="IPR023091">
    <property type="entry name" value="MetalPrtase_cat_dom_sf_prd"/>
</dbReference>
<organism evidence="10 11">
    <name type="scientific">Methylomusa anaerophila</name>
    <dbReference type="NCBI Taxonomy" id="1930071"/>
    <lineage>
        <taxon>Bacteria</taxon>
        <taxon>Bacillati</taxon>
        <taxon>Bacillota</taxon>
        <taxon>Negativicutes</taxon>
        <taxon>Selenomonadales</taxon>
        <taxon>Sporomusaceae</taxon>
        <taxon>Methylomusa</taxon>
    </lineage>
</organism>
<evidence type="ECO:0000256" key="7">
    <source>
        <dbReference type="ARBA" id="ARBA00022801"/>
    </source>
</evidence>
<dbReference type="NCBIfam" id="TIGR00043">
    <property type="entry name" value="rRNA maturation RNase YbeY"/>
    <property type="match status" value="1"/>
</dbReference>
<keyword evidence="9" id="KW-0963">Cytoplasm</keyword>
<feature type="binding site" evidence="9">
    <location>
        <position position="115"/>
    </location>
    <ligand>
        <name>Zn(2+)</name>
        <dbReference type="ChEBI" id="CHEBI:29105"/>
        <note>catalytic</note>
    </ligand>
</feature>
<gene>
    <name evidence="9 10" type="primary">ybeY</name>
    <name evidence="10" type="ORF">MAMMFC1_03493</name>
</gene>
<keyword evidence="8 9" id="KW-0862">Zinc</keyword>
<dbReference type="GO" id="GO:0006364">
    <property type="term" value="P:rRNA processing"/>
    <property type="evidence" value="ECO:0007669"/>
    <property type="project" value="UniProtKB-UniRule"/>
</dbReference>
<dbReference type="GO" id="GO:0004521">
    <property type="term" value="F:RNA endonuclease activity"/>
    <property type="evidence" value="ECO:0007669"/>
    <property type="project" value="UniProtKB-UniRule"/>
</dbReference>
<evidence type="ECO:0000256" key="8">
    <source>
        <dbReference type="ARBA" id="ARBA00022833"/>
    </source>
</evidence>
<evidence type="ECO:0000256" key="3">
    <source>
        <dbReference type="ARBA" id="ARBA00022552"/>
    </source>
</evidence>
<comment type="cofactor">
    <cofactor evidence="9">
        <name>Zn(2+)</name>
        <dbReference type="ChEBI" id="CHEBI:29105"/>
    </cofactor>
    <text evidence="9">Binds 1 zinc ion.</text>
</comment>
<dbReference type="PANTHER" id="PTHR46986:SF1">
    <property type="entry name" value="ENDORIBONUCLEASE YBEY, CHLOROPLASTIC"/>
    <property type="match status" value="1"/>
</dbReference>
<dbReference type="RefSeq" id="WP_232035827.1">
    <property type="nucleotide sequence ID" value="NZ_AP018449.1"/>
</dbReference>
<dbReference type="PANTHER" id="PTHR46986">
    <property type="entry name" value="ENDORIBONUCLEASE YBEY, CHLOROPLASTIC"/>
    <property type="match status" value="1"/>
</dbReference>
<feature type="binding site" evidence="9">
    <location>
        <position position="125"/>
    </location>
    <ligand>
        <name>Zn(2+)</name>
        <dbReference type="ChEBI" id="CHEBI:29105"/>
        <note>catalytic</note>
    </ligand>
</feature>
<comment type="subcellular location">
    <subcellularLocation>
        <location evidence="9">Cytoplasm</location>
    </subcellularLocation>
</comment>
<evidence type="ECO:0000256" key="4">
    <source>
        <dbReference type="ARBA" id="ARBA00022722"/>
    </source>
</evidence>
<reference evidence="10 11" key="1">
    <citation type="journal article" date="2018" name="Int. J. Syst. Evol. Microbiol.">
        <title>Methylomusa anaerophila gen. nov., sp. nov., an anaerobic methanol-utilizing bacterium isolated from a microbial fuel cell.</title>
        <authorList>
            <person name="Amano N."/>
            <person name="Yamamuro A."/>
            <person name="Miyahara M."/>
            <person name="Kouzuma A."/>
            <person name="Abe T."/>
            <person name="Watanabe K."/>
        </authorList>
    </citation>
    <scope>NUCLEOTIDE SEQUENCE [LARGE SCALE GENOMIC DNA]</scope>
    <source>
        <strain evidence="10 11">MMFC1</strain>
    </source>
</reference>
<keyword evidence="2 9" id="KW-0690">Ribosome biogenesis</keyword>
<dbReference type="EMBL" id="AP018449">
    <property type="protein sequence ID" value="BBB92792.1"/>
    <property type="molecule type" value="Genomic_DNA"/>
</dbReference>
<dbReference type="KEGG" id="mana:MAMMFC1_03493"/>
<comment type="function">
    <text evidence="9">Single strand-specific metallo-endoribonuclease involved in late-stage 70S ribosome quality control and in maturation of the 3' terminus of the 16S rRNA.</text>
</comment>
<dbReference type="PROSITE" id="PS01306">
    <property type="entry name" value="UPF0054"/>
    <property type="match status" value="1"/>
</dbReference>
<dbReference type="InterPro" id="IPR020549">
    <property type="entry name" value="YbeY_CS"/>
</dbReference>
<keyword evidence="7 9" id="KW-0378">Hydrolase</keyword>
<keyword evidence="4 9" id="KW-0540">Nuclease</keyword>
<name>A0A348ANZ4_9FIRM</name>
<evidence type="ECO:0000256" key="5">
    <source>
        <dbReference type="ARBA" id="ARBA00022723"/>
    </source>
</evidence>
<dbReference type="AlphaFoldDB" id="A0A348ANZ4"/>
<dbReference type="HAMAP" id="MF_00009">
    <property type="entry name" value="Endoribonucl_YbeY"/>
    <property type="match status" value="1"/>
</dbReference>
<comment type="similarity">
    <text evidence="1 9">Belongs to the endoribonuclease YbeY family.</text>
</comment>
<dbReference type="SUPFAM" id="SSF55486">
    <property type="entry name" value="Metalloproteases ('zincins'), catalytic domain"/>
    <property type="match status" value="1"/>
</dbReference>
<dbReference type="GO" id="GO:0005737">
    <property type="term" value="C:cytoplasm"/>
    <property type="evidence" value="ECO:0007669"/>
    <property type="project" value="UniProtKB-SubCell"/>
</dbReference>
<dbReference type="Gene3D" id="3.40.390.30">
    <property type="entry name" value="Metalloproteases ('zincins'), catalytic domain"/>
    <property type="match status" value="1"/>
</dbReference>
<dbReference type="EC" id="3.1.-.-" evidence="9"/>
<dbReference type="InterPro" id="IPR002036">
    <property type="entry name" value="YbeY"/>
</dbReference>
<accession>A0A348ANZ4</accession>
<keyword evidence="6 9" id="KW-0255">Endonuclease</keyword>
<keyword evidence="11" id="KW-1185">Reference proteome</keyword>
<evidence type="ECO:0000256" key="9">
    <source>
        <dbReference type="HAMAP-Rule" id="MF_00009"/>
    </source>
</evidence>
<dbReference type="GO" id="GO:0008270">
    <property type="term" value="F:zinc ion binding"/>
    <property type="evidence" value="ECO:0007669"/>
    <property type="project" value="UniProtKB-UniRule"/>
</dbReference>
<keyword evidence="3 9" id="KW-0698">rRNA processing</keyword>
<sequence>MTITEQMTQTVRAVVNKSAQVYGLEEKAEVGLIFADDEYIRKLNFEYRDKDCSTDVLSFALNDHIDHDTEPEILGNPPGMEILLGDIVISLETAARQAEEFGHSMERELAYLTIHGMLHLLGYDHEDEAERADMRKEEEHVLSLLGITRG</sequence>
<dbReference type="GO" id="GO:0004222">
    <property type="term" value="F:metalloendopeptidase activity"/>
    <property type="evidence" value="ECO:0007669"/>
    <property type="project" value="InterPro"/>
</dbReference>
<evidence type="ECO:0000256" key="1">
    <source>
        <dbReference type="ARBA" id="ARBA00010875"/>
    </source>
</evidence>
<evidence type="ECO:0000256" key="6">
    <source>
        <dbReference type="ARBA" id="ARBA00022759"/>
    </source>
</evidence>
<proteinExistence type="inferred from homology"/>
<dbReference type="Pfam" id="PF02130">
    <property type="entry name" value="YbeY"/>
    <property type="match status" value="1"/>
</dbReference>
<evidence type="ECO:0000313" key="10">
    <source>
        <dbReference type="EMBL" id="BBB92792.1"/>
    </source>
</evidence>
<dbReference type="Proteomes" id="UP000276437">
    <property type="component" value="Chromosome"/>
</dbReference>
<evidence type="ECO:0000256" key="2">
    <source>
        <dbReference type="ARBA" id="ARBA00022517"/>
    </source>
</evidence>
<feature type="binding site" evidence="9">
    <location>
        <position position="119"/>
    </location>
    <ligand>
        <name>Zn(2+)</name>
        <dbReference type="ChEBI" id="CHEBI:29105"/>
        <note>catalytic</note>
    </ligand>
</feature>